<keyword evidence="2" id="KW-0238">DNA-binding</keyword>
<dbReference type="GO" id="GO:0003677">
    <property type="term" value="F:DNA binding"/>
    <property type="evidence" value="ECO:0007669"/>
    <property type="project" value="UniProtKB-KW"/>
</dbReference>
<evidence type="ECO:0000313" key="3">
    <source>
        <dbReference type="Proteomes" id="UP000267246"/>
    </source>
</evidence>
<dbReference type="AlphaFoldDB" id="A0A3M0A432"/>
<dbReference type="Pfam" id="PF01381">
    <property type="entry name" value="HTH_3"/>
    <property type="match status" value="1"/>
</dbReference>
<dbReference type="Gene3D" id="1.10.260.40">
    <property type="entry name" value="lambda repressor-like DNA-binding domains"/>
    <property type="match status" value="1"/>
</dbReference>
<reference evidence="2 3" key="1">
    <citation type="submission" date="2018-10" db="EMBL/GenBank/DDBJ databases">
        <title>Genomic Encyclopedia of Archaeal and Bacterial Type Strains, Phase II (KMG-II): from individual species to whole genera.</title>
        <authorList>
            <person name="Goeker M."/>
        </authorList>
    </citation>
    <scope>NUCLEOTIDE SEQUENCE [LARGE SCALE GENOMIC DNA]</scope>
    <source>
        <strain evidence="2 3">ATCC 29870</strain>
    </source>
</reference>
<dbReference type="InterPro" id="IPR001387">
    <property type="entry name" value="Cro/C1-type_HTH"/>
</dbReference>
<dbReference type="SUPFAM" id="SSF47413">
    <property type="entry name" value="lambda repressor-like DNA-binding domains"/>
    <property type="match status" value="1"/>
</dbReference>
<keyword evidence="3" id="KW-1185">Reference proteome</keyword>
<feature type="domain" description="HTH cro/C1-type" evidence="1">
    <location>
        <begin position="7"/>
        <end position="51"/>
    </location>
</feature>
<dbReference type="Proteomes" id="UP000267246">
    <property type="component" value="Unassembled WGS sequence"/>
</dbReference>
<dbReference type="EMBL" id="REFI01000004">
    <property type="protein sequence ID" value="RMA79144.1"/>
    <property type="molecule type" value="Genomic_DNA"/>
</dbReference>
<comment type="caution">
    <text evidence="2">The sequence shown here is derived from an EMBL/GenBank/DDBJ whole genome shotgun (WGS) entry which is preliminary data.</text>
</comment>
<accession>A0A3M0A432</accession>
<evidence type="ECO:0000259" key="1">
    <source>
        <dbReference type="PROSITE" id="PS50943"/>
    </source>
</evidence>
<organism evidence="2 3">
    <name type="scientific">Metamycoplasma subdolum</name>
    <dbReference type="NCBI Taxonomy" id="92407"/>
    <lineage>
        <taxon>Bacteria</taxon>
        <taxon>Bacillati</taxon>
        <taxon>Mycoplasmatota</taxon>
        <taxon>Mycoplasmoidales</taxon>
        <taxon>Metamycoplasmataceae</taxon>
        <taxon>Metamycoplasma</taxon>
    </lineage>
</organism>
<protein>
    <submittedName>
        <fullName evidence="2">DNA-binding XRE family transcriptional regulator</fullName>
    </submittedName>
</protein>
<sequence>MKYSDAIKKLRTYLHLTQTEFGETLGVTFGTVNRWESGIYEPTMKIKRKLAPMFKEYKIEVDE</sequence>
<proteinExistence type="predicted"/>
<dbReference type="SMART" id="SM00530">
    <property type="entry name" value="HTH_XRE"/>
    <property type="match status" value="1"/>
</dbReference>
<name>A0A3M0A432_9BACT</name>
<evidence type="ECO:0000313" key="2">
    <source>
        <dbReference type="EMBL" id="RMA79144.1"/>
    </source>
</evidence>
<dbReference type="PROSITE" id="PS50943">
    <property type="entry name" value="HTH_CROC1"/>
    <property type="match status" value="1"/>
</dbReference>
<dbReference type="RefSeq" id="WP_241857062.1">
    <property type="nucleotide sequence ID" value="NZ_CP137846.1"/>
</dbReference>
<dbReference type="InterPro" id="IPR010982">
    <property type="entry name" value="Lambda_DNA-bd_dom_sf"/>
</dbReference>
<dbReference type="CDD" id="cd00093">
    <property type="entry name" value="HTH_XRE"/>
    <property type="match status" value="1"/>
</dbReference>
<gene>
    <name evidence="2" type="ORF">JN00_0012</name>
</gene>